<dbReference type="EMBL" id="LCWV01000037">
    <property type="protein sequence ID" value="PWI65175.1"/>
    <property type="molecule type" value="Genomic_DNA"/>
</dbReference>
<dbReference type="OrthoDB" id="4898945at2759"/>
<reference evidence="5 6" key="1">
    <citation type="journal article" date="2016" name="Front. Microbiol.">
        <title>Genome and transcriptome sequences reveal the specific parasitism of the nematophagous Purpureocillium lilacinum 36-1.</title>
        <authorList>
            <person name="Xie J."/>
            <person name="Li S."/>
            <person name="Mo C."/>
            <person name="Xiao X."/>
            <person name="Peng D."/>
            <person name="Wang G."/>
            <person name="Xiao Y."/>
        </authorList>
    </citation>
    <scope>NUCLEOTIDE SEQUENCE [LARGE SCALE GENOMIC DNA]</scope>
    <source>
        <strain evidence="5 6">36-1</strain>
    </source>
</reference>
<comment type="similarity">
    <text evidence="2">Belongs to the cerato-platanin family.</text>
</comment>
<dbReference type="GO" id="GO:0005576">
    <property type="term" value="C:extracellular region"/>
    <property type="evidence" value="ECO:0007669"/>
    <property type="project" value="UniProtKB-SubCell"/>
</dbReference>
<comment type="subcellular location">
    <subcellularLocation>
        <location evidence="1">Secreted</location>
    </subcellularLocation>
</comment>
<dbReference type="Gene3D" id="2.40.40.10">
    <property type="entry name" value="RlpA-like domain"/>
    <property type="match status" value="1"/>
</dbReference>
<protein>
    <recommendedName>
        <fullName evidence="7">Cerato-platanin</fullName>
    </recommendedName>
</protein>
<dbReference type="SUPFAM" id="SSF50685">
    <property type="entry name" value="Barwin-like endoglucanases"/>
    <property type="match status" value="1"/>
</dbReference>
<sequence>MGFYACFTAAALAMAASAASTVSVSYDPIYDVSTTSLNKVACSDGPHGLKRFGFSTLGDLPKFPMIGGAQVIAGYDSESCGSCWELTYNTTSIRILAIDHTDTGLNIGLAAMNALTNDRAQFLGRIQATATQLDAAACGLRE</sequence>
<dbReference type="InterPro" id="IPR036908">
    <property type="entry name" value="RlpA-like_sf"/>
</dbReference>
<dbReference type="InterPro" id="IPR010829">
    <property type="entry name" value="Cerato-platanin"/>
</dbReference>
<evidence type="ECO:0000256" key="2">
    <source>
        <dbReference type="ARBA" id="ARBA00010421"/>
    </source>
</evidence>
<name>A0A2U3DSG3_PURLI</name>
<evidence type="ECO:0008006" key="7">
    <source>
        <dbReference type="Google" id="ProtNLM"/>
    </source>
</evidence>
<organism evidence="5 6">
    <name type="scientific">Purpureocillium lilacinum</name>
    <name type="common">Paecilomyces lilacinus</name>
    <dbReference type="NCBI Taxonomy" id="33203"/>
    <lineage>
        <taxon>Eukaryota</taxon>
        <taxon>Fungi</taxon>
        <taxon>Dikarya</taxon>
        <taxon>Ascomycota</taxon>
        <taxon>Pezizomycotina</taxon>
        <taxon>Sordariomycetes</taxon>
        <taxon>Hypocreomycetidae</taxon>
        <taxon>Hypocreales</taxon>
        <taxon>Ophiocordycipitaceae</taxon>
        <taxon>Purpureocillium</taxon>
    </lineage>
</organism>
<evidence type="ECO:0000256" key="1">
    <source>
        <dbReference type="ARBA" id="ARBA00004613"/>
    </source>
</evidence>
<keyword evidence="4" id="KW-0732">Signal</keyword>
<gene>
    <name evidence="5" type="ORF">PCL_07352</name>
</gene>
<proteinExistence type="inferred from homology"/>
<evidence type="ECO:0000256" key="4">
    <source>
        <dbReference type="SAM" id="SignalP"/>
    </source>
</evidence>
<dbReference type="AlphaFoldDB" id="A0A2U3DSG3"/>
<dbReference type="Proteomes" id="UP000245956">
    <property type="component" value="Unassembled WGS sequence"/>
</dbReference>
<keyword evidence="3" id="KW-0964">Secreted</keyword>
<feature type="signal peptide" evidence="4">
    <location>
        <begin position="1"/>
        <end position="18"/>
    </location>
</feature>
<evidence type="ECO:0000313" key="5">
    <source>
        <dbReference type="EMBL" id="PWI65175.1"/>
    </source>
</evidence>
<feature type="chain" id="PRO_5043161025" description="Cerato-platanin" evidence="4">
    <location>
        <begin position="19"/>
        <end position="142"/>
    </location>
</feature>
<evidence type="ECO:0000313" key="6">
    <source>
        <dbReference type="Proteomes" id="UP000245956"/>
    </source>
</evidence>
<comment type="caution">
    <text evidence="5">The sequence shown here is derived from an EMBL/GenBank/DDBJ whole genome shotgun (WGS) entry which is preliminary data.</text>
</comment>
<accession>A0A2U3DSG3</accession>
<dbReference type="Pfam" id="PF07249">
    <property type="entry name" value="Cerato-platanin"/>
    <property type="match status" value="1"/>
</dbReference>
<evidence type="ECO:0000256" key="3">
    <source>
        <dbReference type="ARBA" id="ARBA00022525"/>
    </source>
</evidence>
<dbReference type="CDD" id="cd22778">
    <property type="entry name" value="DPBB_CEPL-like"/>
    <property type="match status" value="1"/>
</dbReference>